<reference evidence="2 3" key="1">
    <citation type="submission" date="2019-07" db="EMBL/GenBank/DDBJ databases">
        <authorList>
            <person name="Cremers G."/>
        </authorList>
    </citation>
    <scope>NUCLEOTIDE SEQUENCE [LARGE SCALE GENOMIC DNA]</scope>
</reference>
<dbReference type="Pfam" id="PF14451">
    <property type="entry name" value="Ub-Mut7C"/>
    <property type="match status" value="1"/>
</dbReference>
<evidence type="ECO:0000259" key="1">
    <source>
        <dbReference type="Pfam" id="PF14451"/>
    </source>
</evidence>
<evidence type="ECO:0000313" key="2">
    <source>
        <dbReference type="EMBL" id="VUZ86513.1"/>
    </source>
</evidence>
<keyword evidence="3" id="KW-1185">Reference proteome</keyword>
<proteinExistence type="predicted"/>
<protein>
    <recommendedName>
        <fullName evidence="1">Ubiquitin Mut7-C domain-containing protein</fullName>
    </recommendedName>
</protein>
<feature type="domain" description="Ubiquitin Mut7-C" evidence="1">
    <location>
        <begin position="27"/>
        <end position="80"/>
    </location>
</feature>
<dbReference type="Gene3D" id="3.10.20.30">
    <property type="match status" value="1"/>
</dbReference>
<dbReference type="Proteomes" id="UP000334340">
    <property type="component" value="Unassembled WGS sequence"/>
</dbReference>
<gene>
    <name evidence="2" type="ORF">MELA_02917</name>
</gene>
<organism evidence="2 3">
    <name type="scientific">Candidatus Methylomirabilis lanthanidiphila</name>
    <dbReference type="NCBI Taxonomy" id="2211376"/>
    <lineage>
        <taxon>Bacteria</taxon>
        <taxon>Candidatus Methylomirabilota</taxon>
        <taxon>Candidatus Methylomirabilia</taxon>
        <taxon>Candidatus Methylomirabilales</taxon>
        <taxon>Candidatus Methylomirabilaceae</taxon>
        <taxon>Candidatus Methylomirabilis</taxon>
    </lineage>
</organism>
<evidence type="ECO:0000313" key="3">
    <source>
        <dbReference type="Proteomes" id="UP000334340"/>
    </source>
</evidence>
<sequence>MTEGLEPIRVTLRIPRSFGGYHRTTDERITVEALPGATVADLIRQAGLPEFEFGIAVVDGHRELLSYRPTDGETIDLLPIISGG</sequence>
<accession>A0A564ZMT0</accession>
<dbReference type="InterPro" id="IPR027798">
    <property type="entry name" value="Ub_Mut7C"/>
</dbReference>
<dbReference type="InterPro" id="IPR012675">
    <property type="entry name" value="Beta-grasp_dom_sf"/>
</dbReference>
<dbReference type="EMBL" id="CABIKM010000063">
    <property type="protein sequence ID" value="VUZ86513.1"/>
    <property type="molecule type" value="Genomic_DNA"/>
</dbReference>
<dbReference type="AlphaFoldDB" id="A0A564ZMT0"/>
<name>A0A564ZMT0_9BACT</name>